<proteinExistence type="predicted"/>
<evidence type="ECO:0000313" key="3">
    <source>
        <dbReference type="Proteomes" id="UP000193467"/>
    </source>
</evidence>
<accession>A0A1Y2F176</accession>
<dbReference type="EMBL" id="MCGR01000031">
    <property type="protein sequence ID" value="ORY77600.1"/>
    <property type="molecule type" value="Genomic_DNA"/>
</dbReference>
<evidence type="ECO:0000313" key="2">
    <source>
        <dbReference type="EMBL" id="ORY77600.1"/>
    </source>
</evidence>
<evidence type="ECO:0000256" key="1">
    <source>
        <dbReference type="SAM" id="MobiDB-lite"/>
    </source>
</evidence>
<dbReference type="InParanoid" id="A0A1Y2F176"/>
<feature type="compositionally biased region" description="Polar residues" evidence="1">
    <location>
        <begin position="136"/>
        <end position="158"/>
    </location>
</feature>
<organism evidence="2 3">
    <name type="scientific">Leucosporidium creatinivorum</name>
    <dbReference type="NCBI Taxonomy" id="106004"/>
    <lineage>
        <taxon>Eukaryota</taxon>
        <taxon>Fungi</taxon>
        <taxon>Dikarya</taxon>
        <taxon>Basidiomycota</taxon>
        <taxon>Pucciniomycotina</taxon>
        <taxon>Microbotryomycetes</taxon>
        <taxon>Leucosporidiales</taxon>
        <taxon>Leucosporidium</taxon>
    </lineage>
</organism>
<comment type="caution">
    <text evidence="2">The sequence shown here is derived from an EMBL/GenBank/DDBJ whole genome shotgun (WGS) entry which is preliminary data.</text>
</comment>
<dbReference type="AlphaFoldDB" id="A0A1Y2F176"/>
<gene>
    <name evidence="2" type="ORF">BCR35DRAFT_113549</name>
</gene>
<dbReference type="Proteomes" id="UP000193467">
    <property type="component" value="Unassembled WGS sequence"/>
</dbReference>
<protein>
    <submittedName>
        <fullName evidence="2">Uncharacterized protein</fullName>
    </submittedName>
</protein>
<feature type="compositionally biased region" description="Polar residues" evidence="1">
    <location>
        <begin position="92"/>
        <end position="101"/>
    </location>
</feature>
<reference evidence="2 3" key="1">
    <citation type="submission" date="2016-07" db="EMBL/GenBank/DDBJ databases">
        <title>Pervasive Adenine N6-methylation of Active Genes in Fungi.</title>
        <authorList>
            <consortium name="DOE Joint Genome Institute"/>
            <person name="Mondo S.J."/>
            <person name="Dannebaum R.O."/>
            <person name="Kuo R.C."/>
            <person name="Labutti K."/>
            <person name="Haridas S."/>
            <person name="Kuo A."/>
            <person name="Salamov A."/>
            <person name="Ahrendt S.R."/>
            <person name="Lipzen A."/>
            <person name="Sullivan W."/>
            <person name="Andreopoulos W.B."/>
            <person name="Clum A."/>
            <person name="Lindquist E."/>
            <person name="Daum C."/>
            <person name="Ramamoorthy G.K."/>
            <person name="Gryganskyi A."/>
            <person name="Culley D."/>
            <person name="Magnuson J.K."/>
            <person name="James T.Y."/>
            <person name="O'Malley M.A."/>
            <person name="Stajich J.E."/>
            <person name="Spatafora J.W."/>
            <person name="Visel A."/>
            <person name="Grigoriev I.V."/>
        </authorList>
    </citation>
    <scope>NUCLEOTIDE SEQUENCE [LARGE SCALE GENOMIC DNA]</scope>
    <source>
        <strain evidence="2 3">62-1032</strain>
    </source>
</reference>
<feature type="compositionally biased region" description="Basic and acidic residues" evidence="1">
    <location>
        <begin position="1"/>
        <end position="24"/>
    </location>
</feature>
<sequence>MEVGDGEPKRRAEREEKNHEEKGKNSLLVKQSDLVLDKDEDGQEQAGGRLVPAEGKTRISNSFLVSQGKFERSAKSGNPSGVQHEPEHESTISRPSASCSRRVSRPRVERTSKHQQRLQQEFSNESVHRRPRWDPSPTSARRNKESAPSLSASERQKL</sequence>
<keyword evidence="3" id="KW-1185">Reference proteome</keyword>
<feature type="region of interest" description="Disordered" evidence="1">
    <location>
        <begin position="1"/>
        <end position="158"/>
    </location>
</feature>
<name>A0A1Y2F176_9BASI</name>